<dbReference type="OrthoDB" id="9801785at2"/>
<feature type="domain" description="NAD(P)-binding" evidence="1">
    <location>
        <begin position="9"/>
        <end position="309"/>
    </location>
</feature>
<dbReference type="Gene3D" id="3.40.50.720">
    <property type="entry name" value="NAD(P)-binding Rossmann-like Domain"/>
    <property type="match status" value="1"/>
</dbReference>
<dbReference type="RefSeq" id="WP_126702709.1">
    <property type="nucleotide sequence ID" value="NZ_RWKW01000177.1"/>
</dbReference>
<evidence type="ECO:0000313" key="2">
    <source>
        <dbReference type="EMBL" id="RST78603.1"/>
    </source>
</evidence>
<organism evidence="2 3">
    <name type="scientific">Aquibium carbonis</name>
    <dbReference type="NCBI Taxonomy" id="2495581"/>
    <lineage>
        <taxon>Bacteria</taxon>
        <taxon>Pseudomonadati</taxon>
        <taxon>Pseudomonadota</taxon>
        <taxon>Alphaproteobacteria</taxon>
        <taxon>Hyphomicrobiales</taxon>
        <taxon>Phyllobacteriaceae</taxon>
        <taxon>Aquibium</taxon>
    </lineage>
</organism>
<gene>
    <name evidence="2" type="ORF">EJC49_25425</name>
</gene>
<accession>A0A3R9YGB2</accession>
<dbReference type="Pfam" id="PF16363">
    <property type="entry name" value="GDP_Man_Dehyd"/>
    <property type="match status" value="1"/>
</dbReference>
<dbReference type="InterPro" id="IPR016040">
    <property type="entry name" value="NAD(P)-bd_dom"/>
</dbReference>
<name>A0A3R9YGB2_9HYPH</name>
<evidence type="ECO:0000259" key="1">
    <source>
        <dbReference type="Pfam" id="PF16363"/>
    </source>
</evidence>
<keyword evidence="3" id="KW-1185">Reference proteome</keyword>
<proteinExistence type="predicted"/>
<dbReference type="InterPro" id="IPR036291">
    <property type="entry name" value="NAD(P)-bd_dom_sf"/>
</dbReference>
<dbReference type="Proteomes" id="UP000278398">
    <property type="component" value="Unassembled WGS sequence"/>
</dbReference>
<dbReference type="AlphaFoldDB" id="A0A3R9YGB2"/>
<reference evidence="2 3" key="1">
    <citation type="submission" date="2018-12" db="EMBL/GenBank/DDBJ databases">
        <title>Mesorhizobium carbonis sp. nov., isolated from coal mine water.</title>
        <authorList>
            <person name="Xin W."/>
            <person name="Xu Z."/>
            <person name="Xiang F."/>
            <person name="Zhang J."/>
            <person name="Xi L."/>
            <person name="Liu J."/>
        </authorList>
    </citation>
    <scope>NUCLEOTIDE SEQUENCE [LARGE SCALE GENOMIC DNA]</scope>
    <source>
        <strain evidence="2 3">B2.3</strain>
    </source>
</reference>
<protein>
    <submittedName>
        <fullName evidence="2">NAD-dependent epimerase/dehydratase family protein</fullName>
    </submittedName>
</protein>
<dbReference type="EMBL" id="RWKW01000177">
    <property type="protein sequence ID" value="RST78603.1"/>
    <property type="molecule type" value="Genomic_DNA"/>
</dbReference>
<dbReference type="PANTHER" id="PTHR43000">
    <property type="entry name" value="DTDP-D-GLUCOSE 4,6-DEHYDRATASE-RELATED"/>
    <property type="match status" value="1"/>
</dbReference>
<dbReference type="SUPFAM" id="SSF51735">
    <property type="entry name" value="NAD(P)-binding Rossmann-fold domains"/>
    <property type="match status" value="1"/>
</dbReference>
<comment type="caution">
    <text evidence="2">The sequence shown here is derived from an EMBL/GenBank/DDBJ whole genome shotgun (WGS) entry which is preliminary data.</text>
</comment>
<evidence type="ECO:0000313" key="3">
    <source>
        <dbReference type="Proteomes" id="UP000278398"/>
    </source>
</evidence>
<sequence>MSRTGGIVVTGAGGFIGSHLAEAALAAGLSTTLMLRYSSQGGIGNLVDLDPDTLSRADMVWGDITDGRSLARIIEGADAVVHLAALIGIPYSLAAPESYVATNVTGTLNVLEAARLAGVGRVVLVSTSEVYGDAETAAIDETHPLKPQSPYAATKVAAEALGRAWHQSFDLPVTIIRPFNTFGPRQSRRAVIPTIIAQALRGDGLRLGSLWPQRDFTYAADTAAALLTAATAGDIGLGPYNLGTGRSVSVADVVEIVGQILGRRLEVETDPERIRPASGEVDRLTADNRRFREATGWGPRLSLEEGIARTIDQLRRDDGRSDGHRRTDDYRV</sequence>